<organism evidence="2 3">
    <name type="scientific">Oryza rufipogon</name>
    <name type="common">Brownbeard rice</name>
    <name type="synonym">Asian wild rice</name>
    <dbReference type="NCBI Taxonomy" id="4529"/>
    <lineage>
        <taxon>Eukaryota</taxon>
        <taxon>Viridiplantae</taxon>
        <taxon>Streptophyta</taxon>
        <taxon>Embryophyta</taxon>
        <taxon>Tracheophyta</taxon>
        <taxon>Spermatophyta</taxon>
        <taxon>Magnoliopsida</taxon>
        <taxon>Liliopsida</taxon>
        <taxon>Poales</taxon>
        <taxon>Poaceae</taxon>
        <taxon>BOP clade</taxon>
        <taxon>Oryzoideae</taxon>
        <taxon>Oryzeae</taxon>
        <taxon>Oryzinae</taxon>
        <taxon>Oryza</taxon>
    </lineage>
</organism>
<evidence type="ECO:0000313" key="2">
    <source>
        <dbReference type="EnsemblPlants" id="ORUFI03G40820.1"/>
    </source>
</evidence>
<dbReference type="Gramene" id="ORUFI03G40820.1">
    <property type="protein sequence ID" value="ORUFI03G40820.1"/>
    <property type="gene ID" value="ORUFI03G40820"/>
</dbReference>
<protein>
    <submittedName>
        <fullName evidence="2">Uncharacterized protein</fullName>
    </submittedName>
</protein>
<sequence>MVVVCATEAAFAALHHGKASKQATGAQQQKMDWETTHRRWQFSSNSPTAGRPQPRSKGKSRADTIISQLNLQQEADQLMIESRISQSTSYTHSACKKSELEKLSGQRHQITDMHSRSTDN</sequence>
<reference evidence="2" key="2">
    <citation type="submission" date="2015-06" db="UniProtKB">
        <authorList>
            <consortium name="EnsemblPlants"/>
        </authorList>
    </citation>
    <scope>IDENTIFICATION</scope>
</reference>
<dbReference type="HOGENOM" id="CLU_2053523_0_0_1"/>
<evidence type="ECO:0000313" key="3">
    <source>
        <dbReference type="Proteomes" id="UP000008022"/>
    </source>
</evidence>
<dbReference type="Proteomes" id="UP000008022">
    <property type="component" value="Unassembled WGS sequence"/>
</dbReference>
<dbReference type="EnsemblPlants" id="ORUFI03G40820.1">
    <property type="protein sequence ID" value="ORUFI03G40820.1"/>
    <property type="gene ID" value="ORUFI03G40820"/>
</dbReference>
<keyword evidence="3" id="KW-1185">Reference proteome</keyword>
<feature type="region of interest" description="Disordered" evidence="1">
    <location>
        <begin position="86"/>
        <end position="120"/>
    </location>
</feature>
<accession>A0A0E0P371</accession>
<reference evidence="3" key="1">
    <citation type="submission" date="2013-06" db="EMBL/GenBank/DDBJ databases">
        <authorList>
            <person name="Zhao Q."/>
        </authorList>
    </citation>
    <scope>NUCLEOTIDE SEQUENCE</scope>
    <source>
        <strain evidence="3">cv. W1943</strain>
    </source>
</reference>
<name>A0A0E0P371_ORYRU</name>
<feature type="region of interest" description="Disordered" evidence="1">
    <location>
        <begin position="15"/>
        <end position="63"/>
    </location>
</feature>
<dbReference type="AlphaFoldDB" id="A0A0E0P371"/>
<feature type="compositionally biased region" description="Basic and acidic residues" evidence="1">
    <location>
        <begin position="96"/>
        <end position="120"/>
    </location>
</feature>
<evidence type="ECO:0000256" key="1">
    <source>
        <dbReference type="SAM" id="MobiDB-lite"/>
    </source>
</evidence>
<proteinExistence type="predicted"/>
<feature type="compositionally biased region" description="Polar residues" evidence="1">
    <location>
        <begin position="21"/>
        <end position="30"/>
    </location>
</feature>